<dbReference type="Pfam" id="PF13899">
    <property type="entry name" value="Thioredoxin_7"/>
    <property type="match status" value="1"/>
</dbReference>
<dbReference type="InterPro" id="IPR003834">
    <property type="entry name" value="Cyt_c_assmbl_TM_dom"/>
</dbReference>
<dbReference type="PANTHER" id="PTHR32234:SF3">
    <property type="entry name" value="SUPPRESSION OF COPPER SENSITIVITY PROTEIN"/>
    <property type="match status" value="1"/>
</dbReference>
<feature type="transmembrane region" description="Helical" evidence="8">
    <location>
        <begin position="33"/>
        <end position="53"/>
    </location>
</feature>
<evidence type="ECO:0000256" key="7">
    <source>
        <dbReference type="SAM" id="MobiDB-lite"/>
    </source>
</evidence>
<evidence type="ECO:0000313" key="10">
    <source>
        <dbReference type="EMBL" id="GFM37648.1"/>
    </source>
</evidence>
<proteinExistence type="predicted"/>
<dbReference type="EMBL" id="BLVP01000008">
    <property type="protein sequence ID" value="GFM37648.1"/>
    <property type="molecule type" value="Genomic_DNA"/>
</dbReference>
<evidence type="ECO:0000256" key="2">
    <source>
        <dbReference type="ARBA" id="ARBA00022475"/>
    </source>
</evidence>
<evidence type="ECO:0000256" key="3">
    <source>
        <dbReference type="ARBA" id="ARBA00022692"/>
    </source>
</evidence>
<keyword evidence="3 8" id="KW-0812">Transmembrane</keyword>
<keyword evidence="6 8" id="KW-0472">Membrane</keyword>
<dbReference type="Gene3D" id="3.40.30.10">
    <property type="entry name" value="Glutaredoxin"/>
    <property type="match status" value="1"/>
</dbReference>
<dbReference type="RefSeq" id="WP_174410220.1">
    <property type="nucleotide sequence ID" value="NZ_BLVP01000008.1"/>
</dbReference>
<evidence type="ECO:0000256" key="8">
    <source>
        <dbReference type="SAM" id="Phobius"/>
    </source>
</evidence>
<feature type="transmembrane region" description="Helical" evidence="8">
    <location>
        <begin position="318"/>
        <end position="339"/>
    </location>
</feature>
<dbReference type="Proteomes" id="UP000503820">
    <property type="component" value="Unassembled WGS sequence"/>
</dbReference>
<name>A0A7J0BVF3_9BACT</name>
<feature type="transmembrane region" description="Helical" evidence="8">
    <location>
        <begin position="536"/>
        <end position="554"/>
    </location>
</feature>
<dbReference type="GO" id="GO:0045454">
    <property type="term" value="P:cell redox homeostasis"/>
    <property type="evidence" value="ECO:0007669"/>
    <property type="project" value="TreeGrafter"/>
</dbReference>
<dbReference type="InterPro" id="IPR036249">
    <property type="entry name" value="Thioredoxin-like_sf"/>
</dbReference>
<feature type="transmembrane region" description="Helical" evidence="8">
    <location>
        <begin position="367"/>
        <end position="391"/>
    </location>
</feature>
<feature type="region of interest" description="Disordered" evidence="7">
    <location>
        <begin position="257"/>
        <end position="285"/>
    </location>
</feature>
<feature type="transmembrane region" description="Helical" evidence="8">
    <location>
        <begin position="507"/>
        <end position="529"/>
    </location>
</feature>
<comment type="caution">
    <text evidence="10">The sequence shown here is derived from an EMBL/GenBank/DDBJ whole genome shotgun (WGS) entry which is preliminary data.</text>
</comment>
<evidence type="ECO:0000256" key="6">
    <source>
        <dbReference type="ARBA" id="ARBA00023136"/>
    </source>
</evidence>
<dbReference type="AlphaFoldDB" id="A0A7J0BVF3"/>
<dbReference type="GO" id="GO:0005886">
    <property type="term" value="C:plasma membrane"/>
    <property type="evidence" value="ECO:0007669"/>
    <property type="project" value="UniProtKB-SubCell"/>
</dbReference>
<dbReference type="GO" id="GO:0017004">
    <property type="term" value="P:cytochrome complex assembly"/>
    <property type="evidence" value="ECO:0007669"/>
    <property type="project" value="UniProtKB-KW"/>
</dbReference>
<protein>
    <submittedName>
        <fullName evidence="10">Thio:disulfide interchange protein</fullName>
    </submittedName>
</protein>
<sequence>MDNSTHLAQPESCGLRTPRGIFLRRTACVSLKIAQVTHVTLIILIALIGLLFLRPSGNALAADLPVSFRTEAFLLDQAAPPANVLSPAPGTGDTPLLAGDILLAVWITPENGYHFYAHNPGDTGRPTEVVPNRLLEGMRIYYPSGVAKKDVFDPAATVMIHDGPTPVFIRFPATSAKPPLEITIKLLLCSQDNCWPVHHTLKAEWNTSKLAYAEAQPWWPLSGQYTEIVPTQGGETVTVGTSTSRLATELGAELGVELPSASGGGTRALPATKDKNGKDSSVSLSDRASSSLFSSEKGYSITPVFFMQSLEVTSLGKAVLFGLIAGFILNFMPCVLPVISLKLSSIVSATNIADNAARMRSFREHNLLFAAGILTWFLALAAILSVAGLAWGQLFQDQRLVTALLLLVFTLGLSTFDVFDLPMLNLRGISSAQGNGRWSAFSTGLLATLLATPCSGPFLGGVLGWAFMQPPVVLATILVAVGAGMALPYLGMAAWPGLVTHFPKPGAWTVTLQRVVGFFLMGTAGYLLTILPATRLPFLLALLWLTAFAAWIWGRFAGLSAPPLRRWIVRALCLALIAGALMYDGRGTKEGGGQSPWQTFSQQQFLESAGRHNLVLDFTADWCPNCKILEHTVLTEANRARWAQEYGAVFIKVDLTRENEEGYALLRALGSQSIPVVAFFPAGEKAASPLVLRDLFTTDVAEAALRQAFGP</sequence>
<dbReference type="GO" id="GO:0015035">
    <property type="term" value="F:protein-disulfide reductase activity"/>
    <property type="evidence" value="ECO:0007669"/>
    <property type="project" value="TreeGrafter"/>
</dbReference>
<feature type="transmembrane region" description="Helical" evidence="8">
    <location>
        <begin position="400"/>
        <end position="419"/>
    </location>
</feature>
<reference evidence="10 11" key="1">
    <citation type="submission" date="2020-05" db="EMBL/GenBank/DDBJ databases">
        <title>Draft genome sequence of Desulfovibrio psychrotolerans JS1T.</title>
        <authorList>
            <person name="Ueno A."/>
            <person name="Tamazawa S."/>
            <person name="Tamamura S."/>
            <person name="Murakami T."/>
            <person name="Kiyama T."/>
            <person name="Inomata H."/>
            <person name="Amano Y."/>
            <person name="Miyakawa K."/>
            <person name="Tamaki H."/>
            <person name="Naganuma T."/>
            <person name="Kaneko K."/>
        </authorList>
    </citation>
    <scope>NUCLEOTIDE SEQUENCE [LARGE SCALE GENOMIC DNA]</scope>
    <source>
        <strain evidence="10 11">JS1</strain>
    </source>
</reference>
<feature type="transmembrane region" description="Helical" evidence="8">
    <location>
        <begin position="472"/>
        <end position="495"/>
    </location>
</feature>
<gene>
    <name evidence="10" type="ORF">DSM19430T_23320</name>
</gene>
<keyword evidence="4" id="KW-0201">Cytochrome c-type biogenesis</keyword>
<dbReference type="Pfam" id="PF02683">
    <property type="entry name" value="DsbD_TM"/>
    <property type="match status" value="1"/>
</dbReference>
<dbReference type="PANTHER" id="PTHR32234">
    <property type="entry name" value="THIOL:DISULFIDE INTERCHANGE PROTEIN DSBD"/>
    <property type="match status" value="1"/>
</dbReference>
<evidence type="ECO:0000256" key="1">
    <source>
        <dbReference type="ARBA" id="ARBA00004651"/>
    </source>
</evidence>
<comment type="subcellular location">
    <subcellularLocation>
        <location evidence="1">Cell membrane</location>
        <topology evidence="1">Multi-pass membrane protein</topology>
    </subcellularLocation>
</comment>
<keyword evidence="2" id="KW-1003">Cell membrane</keyword>
<keyword evidence="5 8" id="KW-1133">Transmembrane helix</keyword>
<evidence type="ECO:0000256" key="4">
    <source>
        <dbReference type="ARBA" id="ARBA00022748"/>
    </source>
</evidence>
<feature type="transmembrane region" description="Helical" evidence="8">
    <location>
        <begin position="439"/>
        <end position="465"/>
    </location>
</feature>
<feature type="domain" description="Thioredoxin" evidence="9">
    <location>
        <begin position="576"/>
        <end position="710"/>
    </location>
</feature>
<accession>A0A7J0BVF3</accession>
<organism evidence="10 11">
    <name type="scientific">Desulfovibrio psychrotolerans</name>
    <dbReference type="NCBI Taxonomy" id="415242"/>
    <lineage>
        <taxon>Bacteria</taxon>
        <taxon>Pseudomonadati</taxon>
        <taxon>Thermodesulfobacteriota</taxon>
        <taxon>Desulfovibrionia</taxon>
        <taxon>Desulfovibrionales</taxon>
        <taxon>Desulfovibrionaceae</taxon>
        <taxon>Desulfovibrio</taxon>
    </lineage>
</organism>
<evidence type="ECO:0000256" key="5">
    <source>
        <dbReference type="ARBA" id="ARBA00022989"/>
    </source>
</evidence>
<dbReference type="SUPFAM" id="SSF52833">
    <property type="entry name" value="Thioredoxin-like"/>
    <property type="match status" value="1"/>
</dbReference>
<dbReference type="PROSITE" id="PS51352">
    <property type="entry name" value="THIOREDOXIN_2"/>
    <property type="match status" value="1"/>
</dbReference>
<dbReference type="InterPro" id="IPR013766">
    <property type="entry name" value="Thioredoxin_domain"/>
</dbReference>
<evidence type="ECO:0000313" key="11">
    <source>
        <dbReference type="Proteomes" id="UP000503820"/>
    </source>
</evidence>
<keyword evidence="11" id="KW-1185">Reference proteome</keyword>
<evidence type="ECO:0000259" key="9">
    <source>
        <dbReference type="PROSITE" id="PS51352"/>
    </source>
</evidence>